<name>A0ABQ3IM48_9RHOB</name>
<reference evidence="2" key="1">
    <citation type="journal article" date="2019" name="Int. J. Syst. Evol. Microbiol.">
        <title>The Global Catalogue of Microorganisms (GCM) 10K type strain sequencing project: providing services to taxonomists for standard genome sequencing and annotation.</title>
        <authorList>
            <consortium name="The Broad Institute Genomics Platform"/>
            <consortium name="The Broad Institute Genome Sequencing Center for Infectious Disease"/>
            <person name="Wu L."/>
            <person name="Ma J."/>
        </authorList>
    </citation>
    <scope>NUCLEOTIDE SEQUENCE [LARGE SCALE GENOMIC DNA]</scope>
    <source>
        <strain evidence="2">KCTC 42443</strain>
    </source>
</reference>
<keyword evidence="2" id="KW-1185">Reference proteome</keyword>
<organism evidence="1 2">
    <name type="scientific">Aliiroseovarius zhejiangensis</name>
    <dbReference type="NCBI Taxonomy" id="1632025"/>
    <lineage>
        <taxon>Bacteria</taxon>
        <taxon>Pseudomonadati</taxon>
        <taxon>Pseudomonadota</taxon>
        <taxon>Alphaproteobacteria</taxon>
        <taxon>Rhodobacterales</taxon>
        <taxon>Paracoccaceae</taxon>
        <taxon>Aliiroseovarius</taxon>
    </lineage>
</organism>
<comment type="caution">
    <text evidence="1">The sequence shown here is derived from an EMBL/GenBank/DDBJ whole genome shotgun (WGS) entry which is preliminary data.</text>
</comment>
<dbReference type="EMBL" id="BNCH01000001">
    <property type="protein sequence ID" value="GHE88435.1"/>
    <property type="molecule type" value="Genomic_DNA"/>
</dbReference>
<evidence type="ECO:0008006" key="3">
    <source>
        <dbReference type="Google" id="ProtNLM"/>
    </source>
</evidence>
<dbReference type="RefSeq" id="WP_191284954.1">
    <property type="nucleotide sequence ID" value="NZ_BNCH01000001.1"/>
</dbReference>
<protein>
    <recommendedName>
        <fullName evidence="3">DUF465 domain-containing protein</fullName>
    </recommendedName>
</protein>
<proteinExistence type="predicted"/>
<gene>
    <name evidence="1" type="ORF">GCM10016455_05710</name>
</gene>
<accession>A0ABQ3IM48</accession>
<evidence type="ECO:0000313" key="2">
    <source>
        <dbReference type="Proteomes" id="UP000609802"/>
    </source>
</evidence>
<evidence type="ECO:0000313" key="1">
    <source>
        <dbReference type="EMBL" id="GHE88435.1"/>
    </source>
</evidence>
<sequence length="70" mass="7685">MTKAVTLPHPHLAPHVVDAQRRHEALVKRTRDHEGEPGVTALRVRTRDALHERLALELAALRAGRSGGGK</sequence>
<dbReference type="Proteomes" id="UP000609802">
    <property type="component" value="Unassembled WGS sequence"/>
</dbReference>